<proteinExistence type="predicted"/>
<dbReference type="Gene3D" id="1.10.1200.10">
    <property type="entry name" value="ACP-like"/>
    <property type="match status" value="1"/>
</dbReference>
<gene>
    <name evidence="2" type="ORF">EHO51_19045</name>
</gene>
<keyword evidence="2" id="KW-0614">Plasmid</keyword>
<dbReference type="AlphaFoldDB" id="A0A3G8MA80"/>
<feature type="domain" description="Carrier" evidence="1">
    <location>
        <begin position="1"/>
        <end position="80"/>
    </location>
</feature>
<name>A0A3G8MA80_9HYPH</name>
<dbReference type="PROSITE" id="PS50075">
    <property type="entry name" value="CARRIER"/>
    <property type="match status" value="1"/>
</dbReference>
<evidence type="ECO:0000313" key="2">
    <source>
        <dbReference type="EMBL" id="AZG78909.1"/>
    </source>
</evidence>
<dbReference type="RefSeq" id="WP_124740417.1">
    <property type="nucleotide sequence ID" value="NZ_CP034087.1"/>
</dbReference>
<dbReference type="Proteomes" id="UP000273982">
    <property type="component" value="Plasmid pGW6_1"/>
</dbReference>
<dbReference type="EMBL" id="CP034087">
    <property type="protein sequence ID" value="AZG78909.1"/>
    <property type="molecule type" value="Genomic_DNA"/>
</dbReference>
<accession>A0A3G8MA80</accession>
<protein>
    <submittedName>
        <fullName evidence="2">Acyl carrier protein</fullName>
    </submittedName>
</protein>
<evidence type="ECO:0000259" key="1">
    <source>
        <dbReference type="PROSITE" id="PS50075"/>
    </source>
</evidence>
<reference evidence="2 3" key="1">
    <citation type="submission" date="2018-11" db="EMBL/GenBank/DDBJ databases">
        <title>Genome squencing of methanotrophic bacteria isolated from alkaline groundwater in Korea.</title>
        <authorList>
            <person name="Nguyen L.N."/>
        </authorList>
    </citation>
    <scope>NUCLEOTIDE SEQUENCE [LARGE SCALE GENOMIC DNA]</scope>
    <source>
        <strain evidence="2 3">GW6</strain>
        <plasmid evidence="3">pgw6_1</plasmid>
    </source>
</reference>
<geneLocation type="plasmid" evidence="3">
    <name>pgw6_1</name>
</geneLocation>
<organism evidence="2 3">
    <name type="scientific">Methylocystis rosea</name>
    <dbReference type="NCBI Taxonomy" id="173366"/>
    <lineage>
        <taxon>Bacteria</taxon>
        <taxon>Pseudomonadati</taxon>
        <taxon>Pseudomonadota</taxon>
        <taxon>Alphaproteobacteria</taxon>
        <taxon>Hyphomicrobiales</taxon>
        <taxon>Methylocystaceae</taxon>
        <taxon>Methylocystis</taxon>
    </lineage>
</organism>
<sequence>MTDAEIKALILELIGEIAPEADLASARDQDDLREVFDLDSMDFANLIVAIHDRTKIAIPEVDYNKLFTLGGATAYLRDALSQLNAGDA</sequence>
<dbReference type="Pfam" id="PF00550">
    <property type="entry name" value="PP-binding"/>
    <property type="match status" value="1"/>
</dbReference>
<dbReference type="SUPFAM" id="SSF47336">
    <property type="entry name" value="ACP-like"/>
    <property type="match status" value="1"/>
</dbReference>
<dbReference type="InterPro" id="IPR036736">
    <property type="entry name" value="ACP-like_sf"/>
</dbReference>
<dbReference type="KEGG" id="mros:EHO51_19045"/>
<evidence type="ECO:0000313" key="3">
    <source>
        <dbReference type="Proteomes" id="UP000273982"/>
    </source>
</evidence>
<dbReference type="InterPro" id="IPR009081">
    <property type="entry name" value="PP-bd_ACP"/>
</dbReference>